<dbReference type="InterPro" id="IPR014962">
    <property type="entry name" value="YolD"/>
</dbReference>
<evidence type="ECO:0000313" key="2">
    <source>
        <dbReference type="Proteomes" id="UP000535491"/>
    </source>
</evidence>
<reference evidence="1 2" key="1">
    <citation type="submission" date="2020-07" db="EMBL/GenBank/DDBJ databases">
        <authorList>
            <person name="Feng H."/>
        </authorList>
    </citation>
    <scope>NUCLEOTIDE SEQUENCE [LARGE SCALE GENOMIC DNA]</scope>
    <source>
        <strain evidence="2">s-10</strain>
    </source>
</reference>
<sequence length="112" mass="13392">MSDIPDRKNMLWEGSRMFLPEHREALLKQRRRAEEFTPPELDESQLEYMNYILREALEEEKPVLVTYAAKYSREQFCGFVDKVDPYSRVIRLSNGDCKKQIPFAKLLHVEWP</sequence>
<dbReference type="Pfam" id="PF08863">
    <property type="entry name" value="YolD"/>
    <property type="match status" value="1"/>
</dbReference>
<protein>
    <submittedName>
        <fullName evidence="1">YolD-like family protein</fullName>
    </submittedName>
</protein>
<evidence type="ECO:0000313" key="1">
    <source>
        <dbReference type="EMBL" id="MBA4492772.1"/>
    </source>
</evidence>
<organism evidence="1 2">
    <name type="scientific">Paenactinomyces guangxiensis</name>
    <dbReference type="NCBI Taxonomy" id="1490290"/>
    <lineage>
        <taxon>Bacteria</taxon>
        <taxon>Bacillati</taxon>
        <taxon>Bacillota</taxon>
        <taxon>Bacilli</taxon>
        <taxon>Bacillales</taxon>
        <taxon>Thermoactinomycetaceae</taxon>
        <taxon>Paenactinomyces</taxon>
    </lineage>
</organism>
<proteinExistence type="predicted"/>
<dbReference type="EMBL" id="JACEIQ010000001">
    <property type="protein sequence ID" value="MBA4492772.1"/>
    <property type="molecule type" value="Genomic_DNA"/>
</dbReference>
<dbReference type="Proteomes" id="UP000535491">
    <property type="component" value="Unassembled WGS sequence"/>
</dbReference>
<name>A0A7W1WMS9_9BACL</name>
<accession>A0A7W1WMS9</accession>
<dbReference type="AlphaFoldDB" id="A0A7W1WMS9"/>
<dbReference type="RefSeq" id="WP_181750010.1">
    <property type="nucleotide sequence ID" value="NZ_JACEIQ010000001.1"/>
</dbReference>
<keyword evidence="2" id="KW-1185">Reference proteome</keyword>
<comment type="caution">
    <text evidence="1">The sequence shown here is derived from an EMBL/GenBank/DDBJ whole genome shotgun (WGS) entry which is preliminary data.</text>
</comment>
<gene>
    <name evidence="1" type="ORF">H1191_00400</name>
</gene>